<sequence length="311" mass="33080">MQPPGPGDRPRPWDHDGRGGSRHPRPPAVPVRGLAGATGRLRRSRGRVVLRGECVSMLGFGTQLITVCLLAVMIIPYKLWTIGRRPSRPARWVVIGLGTAAVGYAGAVAYGFAFTAPAEVCGRRTLDDDFPLVRVTVDAFPPDVACHWTAYGSSHATALSVWVMWAGLAAAVTALSVLLLRRRSRVSREVRAGAMWSPVVASLIWVTGVDPMLELSRSDLHDACLHAKTVPPETKLTRIDVLDTGTTVFPPSVTCTYPGGELDILREERTGVLVCGAAFVVFAGIALYQAATAGPRGGASRGGASRGVPTR</sequence>
<feature type="compositionally biased region" description="Basic and acidic residues" evidence="1">
    <location>
        <begin position="8"/>
        <end position="19"/>
    </location>
</feature>
<evidence type="ECO:0000256" key="2">
    <source>
        <dbReference type="SAM" id="Phobius"/>
    </source>
</evidence>
<feature type="transmembrane region" description="Helical" evidence="2">
    <location>
        <begin position="92"/>
        <end position="113"/>
    </location>
</feature>
<name>D5ZPI4_STRV1</name>
<feature type="region of interest" description="Disordered" evidence="1">
    <location>
        <begin position="1"/>
        <end position="36"/>
    </location>
</feature>
<dbReference type="eggNOG" id="ENOG5031R7X">
    <property type="taxonomic scope" value="Bacteria"/>
</dbReference>
<reference evidence="4" key="1">
    <citation type="submission" date="2008-12" db="EMBL/GenBank/DDBJ databases">
        <title>Annotation of Streptomyces ghanaensis ATCC 14672.</title>
        <authorList>
            <consortium name="The Broad Institute Genome Sequencing Platform"/>
            <consortium name="Broad Institute Microbial Sequencing Center"/>
            <person name="Fischbach M."/>
            <person name="Ward D."/>
            <person name="Young S."/>
            <person name="Kodira C.D."/>
            <person name="Zeng Q."/>
            <person name="Koehrsen M."/>
            <person name="Godfrey P."/>
            <person name="Alvarado L."/>
            <person name="Berlin A.M."/>
            <person name="Borenstein D."/>
            <person name="Chen Z."/>
            <person name="Engels R."/>
            <person name="Freedman E."/>
            <person name="Gellesch M."/>
            <person name="Goldberg J."/>
            <person name="Griggs A."/>
            <person name="Gujja S."/>
            <person name="Heiman D.I."/>
            <person name="Hepburn T.A."/>
            <person name="Howarth C."/>
            <person name="Jen D."/>
            <person name="Larson L."/>
            <person name="Lewis B."/>
            <person name="Mehta T."/>
            <person name="Park D."/>
            <person name="Pearson M."/>
            <person name="Roberts A."/>
            <person name="Saif S."/>
            <person name="Shea T.D."/>
            <person name="Shenoy N."/>
            <person name="Sisk P."/>
            <person name="Stolte C."/>
            <person name="Sykes S.N."/>
            <person name="Walk T."/>
            <person name="White J."/>
            <person name="Yandava C."/>
            <person name="Straight P."/>
            <person name="Clardy J."/>
            <person name="Hung D."/>
            <person name="Kolter R."/>
            <person name="Mekalanos J."/>
            <person name="Walker S."/>
            <person name="Walsh C.T."/>
            <person name="Wieland B.L.C."/>
            <person name="Ilzarbe M."/>
            <person name="Galagan J."/>
            <person name="Nusbaum C."/>
            <person name="Birren B."/>
        </authorList>
    </citation>
    <scope>NUCLEOTIDE SEQUENCE [LARGE SCALE GENOMIC DNA]</scope>
    <source>
        <strain evidence="4">ATCC 14672 / DSM 40746 / JCM 4963 / KCTC 9882 / NRRL B-12104 / FH 1290</strain>
    </source>
</reference>
<keyword evidence="2" id="KW-1133">Transmembrane helix</keyword>
<evidence type="ECO:0000256" key="1">
    <source>
        <dbReference type="SAM" id="MobiDB-lite"/>
    </source>
</evidence>
<accession>D5ZPI4</accession>
<feature type="transmembrane region" description="Helical" evidence="2">
    <location>
        <begin position="271"/>
        <end position="291"/>
    </location>
</feature>
<dbReference type="AlphaFoldDB" id="D5ZPI4"/>
<feature type="transmembrane region" description="Helical" evidence="2">
    <location>
        <begin position="60"/>
        <end position="80"/>
    </location>
</feature>
<keyword evidence="2" id="KW-0812">Transmembrane</keyword>
<proteinExistence type="predicted"/>
<protein>
    <submittedName>
        <fullName evidence="3">Predicted protein</fullName>
    </submittedName>
</protein>
<dbReference type="Proteomes" id="UP000003824">
    <property type="component" value="Unassembled WGS sequence"/>
</dbReference>
<dbReference type="EMBL" id="DS999641">
    <property type="protein sequence ID" value="EFE68240.2"/>
    <property type="molecule type" value="Genomic_DNA"/>
</dbReference>
<evidence type="ECO:0000313" key="4">
    <source>
        <dbReference type="Proteomes" id="UP000003824"/>
    </source>
</evidence>
<organism evidence="3 4">
    <name type="scientific">Streptomyces viridosporus (strain ATCC 14672 / DSM 40746 / JCM 4963 / KCTC 9882 / NRRL B-12104 / FH 1290)</name>
    <name type="common">Streptomyces ghanaensis</name>
    <dbReference type="NCBI Taxonomy" id="566461"/>
    <lineage>
        <taxon>Bacteria</taxon>
        <taxon>Bacillati</taxon>
        <taxon>Actinomycetota</taxon>
        <taxon>Actinomycetes</taxon>
        <taxon>Kitasatosporales</taxon>
        <taxon>Streptomycetaceae</taxon>
        <taxon>Streptomyces</taxon>
    </lineage>
</organism>
<feature type="transmembrane region" description="Helical" evidence="2">
    <location>
        <begin position="159"/>
        <end position="180"/>
    </location>
</feature>
<gene>
    <name evidence="3" type="ORF">SSFG_03485</name>
</gene>
<evidence type="ECO:0000313" key="3">
    <source>
        <dbReference type="EMBL" id="EFE68240.2"/>
    </source>
</evidence>
<keyword evidence="2" id="KW-0472">Membrane</keyword>